<dbReference type="SMART" id="SM00100">
    <property type="entry name" value="cNMP"/>
    <property type="match status" value="1"/>
</dbReference>
<dbReference type="InterPro" id="IPR014710">
    <property type="entry name" value="RmlC-like_jellyroll"/>
</dbReference>
<reference evidence="4" key="1">
    <citation type="journal article" date="2020" name="mSystems">
        <title>Genome- and Community-Level Interaction Insights into Carbon Utilization and Element Cycling Functions of Hydrothermarchaeota in Hydrothermal Sediment.</title>
        <authorList>
            <person name="Zhou Z."/>
            <person name="Liu Y."/>
            <person name="Xu W."/>
            <person name="Pan J."/>
            <person name="Luo Z.H."/>
            <person name="Li M."/>
        </authorList>
    </citation>
    <scope>NUCLEOTIDE SEQUENCE [LARGE SCALE GENOMIC DNA]</scope>
    <source>
        <strain evidence="4">HyVt-535</strain>
    </source>
</reference>
<dbReference type="AlphaFoldDB" id="A0A7C5NAW4"/>
<dbReference type="Gene3D" id="2.60.120.10">
    <property type="entry name" value="Jelly Rolls"/>
    <property type="match status" value="1"/>
</dbReference>
<dbReference type="Proteomes" id="UP000886100">
    <property type="component" value="Unassembled WGS sequence"/>
</dbReference>
<keyword evidence="1" id="KW-0812">Transmembrane</keyword>
<feature type="transmembrane region" description="Helical" evidence="1">
    <location>
        <begin position="75"/>
        <end position="98"/>
    </location>
</feature>
<evidence type="ECO:0000259" key="3">
    <source>
        <dbReference type="PROSITE" id="PS50156"/>
    </source>
</evidence>
<accession>A0A7C5NAW4</accession>
<evidence type="ECO:0000259" key="2">
    <source>
        <dbReference type="PROSITE" id="PS50042"/>
    </source>
</evidence>
<dbReference type="PANTHER" id="PTHR10217:SF435">
    <property type="entry name" value="POTASSIUM VOLTAGE-GATED CHANNEL PROTEIN EAG"/>
    <property type="match status" value="1"/>
</dbReference>
<feature type="non-terminal residue" evidence="4">
    <location>
        <position position="1"/>
    </location>
</feature>
<comment type="caution">
    <text evidence="4">The sequence shown here is derived from an EMBL/GenBank/DDBJ whole genome shotgun (WGS) entry which is preliminary data.</text>
</comment>
<dbReference type="Pfam" id="PF02460">
    <property type="entry name" value="Patched"/>
    <property type="match status" value="1"/>
</dbReference>
<dbReference type="PROSITE" id="PS50042">
    <property type="entry name" value="CNMP_BINDING_3"/>
    <property type="match status" value="1"/>
</dbReference>
<gene>
    <name evidence="4" type="ORF">ENJ98_06785</name>
</gene>
<protein>
    <submittedName>
        <fullName evidence="4">Cyclic nucleotide-binding domain-containing protein</fullName>
    </submittedName>
</protein>
<dbReference type="InterPro" id="IPR050818">
    <property type="entry name" value="KCNH_animal-type"/>
</dbReference>
<dbReference type="SUPFAM" id="SSF82866">
    <property type="entry name" value="Multidrug efflux transporter AcrB transmembrane domain"/>
    <property type="match status" value="1"/>
</dbReference>
<feature type="domain" description="Cyclic nucleotide-binding" evidence="2">
    <location>
        <begin position="156"/>
        <end position="276"/>
    </location>
</feature>
<dbReference type="InterPro" id="IPR003392">
    <property type="entry name" value="PTHD_SSD"/>
</dbReference>
<feature type="transmembrane region" description="Helical" evidence="1">
    <location>
        <begin position="33"/>
        <end position="55"/>
    </location>
</feature>
<dbReference type="CDD" id="cd00038">
    <property type="entry name" value="CAP_ED"/>
    <property type="match status" value="1"/>
</dbReference>
<keyword evidence="1" id="KW-0472">Membrane</keyword>
<keyword evidence="1" id="KW-1133">Transmembrane helix</keyword>
<dbReference type="PROSITE" id="PS50156">
    <property type="entry name" value="SSD"/>
    <property type="match status" value="1"/>
</dbReference>
<dbReference type="EMBL" id="DROM01000407">
    <property type="protein sequence ID" value="HHH13927.1"/>
    <property type="molecule type" value="Genomic_DNA"/>
</dbReference>
<dbReference type="InterPro" id="IPR000595">
    <property type="entry name" value="cNMP-bd_dom"/>
</dbReference>
<dbReference type="GO" id="GO:0005249">
    <property type="term" value="F:voltage-gated potassium channel activity"/>
    <property type="evidence" value="ECO:0007669"/>
    <property type="project" value="TreeGrafter"/>
</dbReference>
<feature type="domain" description="SSD" evidence="3">
    <location>
        <begin position="1"/>
        <end position="132"/>
    </location>
</feature>
<dbReference type="InterPro" id="IPR018490">
    <property type="entry name" value="cNMP-bd_dom_sf"/>
</dbReference>
<name>A0A7C5NAW4_9GAMM</name>
<feature type="transmembrane region" description="Helical" evidence="1">
    <location>
        <begin position="104"/>
        <end position="125"/>
    </location>
</feature>
<dbReference type="GO" id="GO:0005886">
    <property type="term" value="C:plasma membrane"/>
    <property type="evidence" value="ECO:0007669"/>
    <property type="project" value="TreeGrafter"/>
</dbReference>
<dbReference type="Gene3D" id="1.20.1640.10">
    <property type="entry name" value="Multidrug efflux transporter AcrB transmembrane domain"/>
    <property type="match status" value="1"/>
</dbReference>
<organism evidence="4">
    <name type="scientific">Thiolapillus brandeum</name>
    <dbReference type="NCBI Taxonomy" id="1076588"/>
    <lineage>
        <taxon>Bacteria</taxon>
        <taxon>Pseudomonadati</taxon>
        <taxon>Pseudomonadota</taxon>
        <taxon>Gammaproteobacteria</taxon>
        <taxon>Chromatiales</taxon>
        <taxon>Sedimenticolaceae</taxon>
        <taxon>Thiolapillus</taxon>
    </lineage>
</organism>
<proteinExistence type="predicted"/>
<dbReference type="SUPFAM" id="SSF51206">
    <property type="entry name" value="cAMP-binding domain-like"/>
    <property type="match status" value="1"/>
</dbReference>
<dbReference type="PANTHER" id="PTHR10217">
    <property type="entry name" value="VOLTAGE AND LIGAND GATED POTASSIUM CHANNEL"/>
    <property type="match status" value="1"/>
</dbReference>
<dbReference type="GO" id="GO:0042391">
    <property type="term" value="P:regulation of membrane potential"/>
    <property type="evidence" value="ECO:0007669"/>
    <property type="project" value="TreeGrafter"/>
</dbReference>
<sequence length="299" mass="33197">TEVRVGLLATLPNLFPVVVMFGFMGFMGIPLNIGTTMAAAIAIGIAVDDTLHFMLRYNRELKASKSHNTAMQRTIYGEALPVVSTSLALIAGFLVFTQADFPPIVQFGMLGALVIFVALLADFIITPLAISSLRLITIWDLLSLQLRKQVLEKSPLFRDLHPWQIRQFILSGSIQHYGKGDLVFHQGDESNALYLLLTGKVEVCLPVAEGGCDKLEQFSPGDVFGDVALFAGIPRKTDAMALEPSTVLVINRENIERNLRHRPRISARIFANLTTDLSRRLIRMINKQQAMGIKTRRRP</sequence>
<evidence type="ECO:0000256" key="1">
    <source>
        <dbReference type="SAM" id="Phobius"/>
    </source>
</evidence>
<feature type="transmembrane region" description="Helical" evidence="1">
    <location>
        <begin position="7"/>
        <end position="27"/>
    </location>
</feature>
<dbReference type="Pfam" id="PF00027">
    <property type="entry name" value="cNMP_binding"/>
    <property type="match status" value="1"/>
</dbReference>
<dbReference type="InterPro" id="IPR000731">
    <property type="entry name" value="SSD"/>
</dbReference>
<evidence type="ECO:0000313" key="4">
    <source>
        <dbReference type="EMBL" id="HHH13927.1"/>
    </source>
</evidence>